<keyword evidence="3 4" id="KW-0862">Zinc</keyword>
<dbReference type="SMART" id="SM00356">
    <property type="entry name" value="ZnF_C3H1"/>
    <property type="match status" value="1"/>
</dbReference>
<evidence type="ECO:0000259" key="6">
    <source>
        <dbReference type="PROSITE" id="PS50103"/>
    </source>
</evidence>
<protein>
    <submittedName>
        <fullName evidence="8">C3H1-type domain-containing protein</fullName>
    </submittedName>
</protein>
<evidence type="ECO:0000256" key="3">
    <source>
        <dbReference type="ARBA" id="ARBA00022833"/>
    </source>
</evidence>
<keyword evidence="1 4" id="KW-0479">Metal-binding</keyword>
<evidence type="ECO:0000256" key="5">
    <source>
        <dbReference type="SAM" id="MobiDB-lite"/>
    </source>
</evidence>
<feature type="domain" description="C3H1-type" evidence="6">
    <location>
        <begin position="146"/>
        <end position="173"/>
    </location>
</feature>
<dbReference type="Proteomes" id="UP000035642">
    <property type="component" value="Unassembled WGS sequence"/>
</dbReference>
<name>A0A0K0D9A7_ANGCA</name>
<dbReference type="SUPFAM" id="SSF90229">
    <property type="entry name" value="CCCH zinc finger"/>
    <property type="match status" value="1"/>
</dbReference>
<accession>A0A0K0D9A7</accession>
<sequence length="205" mass="22177">MAILLEQQGQVSSQAMALNLISSYESDVESCDSDQVGSCASPSNGTDHALEDEFPKCLETEVTTKASFLFGSDEGTSSDDDQADKTKDISTATPTSGISHRLPSAGSVLKETPLSSSVFSSEREREDHAQVLTLSQHVPLTEKTGTRKRPLCRAFSRGKCRRGDRCHFEHPVVSVLPKDAAVIAGAPRMYDAHDVFAKKPKTAYI</sequence>
<dbReference type="PROSITE" id="PS50103">
    <property type="entry name" value="ZF_C3H1"/>
    <property type="match status" value="1"/>
</dbReference>
<dbReference type="GO" id="GO:0008270">
    <property type="term" value="F:zinc ion binding"/>
    <property type="evidence" value="ECO:0007669"/>
    <property type="project" value="UniProtKB-KW"/>
</dbReference>
<evidence type="ECO:0000256" key="4">
    <source>
        <dbReference type="PROSITE-ProRule" id="PRU00723"/>
    </source>
</evidence>
<proteinExistence type="predicted"/>
<dbReference type="Pfam" id="PF00642">
    <property type="entry name" value="zf-CCCH"/>
    <property type="match status" value="1"/>
</dbReference>
<evidence type="ECO:0000256" key="1">
    <source>
        <dbReference type="ARBA" id="ARBA00022723"/>
    </source>
</evidence>
<reference evidence="7" key="1">
    <citation type="submission" date="2012-09" db="EMBL/GenBank/DDBJ databases">
        <authorList>
            <person name="Martin A.A."/>
        </authorList>
    </citation>
    <scope>NUCLEOTIDE SEQUENCE</scope>
</reference>
<feature type="region of interest" description="Disordered" evidence="5">
    <location>
        <begin position="69"/>
        <end position="107"/>
    </location>
</feature>
<dbReference type="WBParaSite" id="ACAC_0000669401-mRNA-1">
    <property type="protein sequence ID" value="ACAC_0000669401-mRNA-1"/>
    <property type="gene ID" value="ACAC_0000669401"/>
</dbReference>
<dbReference type="Gene3D" id="4.10.1000.10">
    <property type="entry name" value="Zinc finger, CCCH-type"/>
    <property type="match status" value="1"/>
</dbReference>
<keyword evidence="2 4" id="KW-0863">Zinc-finger</keyword>
<dbReference type="InterPro" id="IPR036855">
    <property type="entry name" value="Znf_CCCH_sf"/>
</dbReference>
<feature type="zinc finger region" description="C3H1-type" evidence="4">
    <location>
        <begin position="146"/>
        <end position="173"/>
    </location>
</feature>
<keyword evidence="7" id="KW-1185">Reference proteome</keyword>
<dbReference type="InterPro" id="IPR000571">
    <property type="entry name" value="Znf_CCCH"/>
</dbReference>
<evidence type="ECO:0000313" key="8">
    <source>
        <dbReference type="WBParaSite" id="ACAC_0000669401-mRNA-1"/>
    </source>
</evidence>
<reference evidence="8" key="2">
    <citation type="submission" date="2017-02" db="UniProtKB">
        <authorList>
            <consortium name="WormBaseParasite"/>
        </authorList>
    </citation>
    <scope>IDENTIFICATION</scope>
</reference>
<feature type="compositionally biased region" description="Polar residues" evidence="5">
    <location>
        <begin position="89"/>
        <end position="98"/>
    </location>
</feature>
<evidence type="ECO:0000313" key="7">
    <source>
        <dbReference type="Proteomes" id="UP000035642"/>
    </source>
</evidence>
<dbReference type="AlphaFoldDB" id="A0A0K0D9A7"/>
<evidence type="ECO:0000256" key="2">
    <source>
        <dbReference type="ARBA" id="ARBA00022771"/>
    </source>
</evidence>
<organism evidence="7 8">
    <name type="scientific">Angiostrongylus cantonensis</name>
    <name type="common">Rat lungworm</name>
    <dbReference type="NCBI Taxonomy" id="6313"/>
    <lineage>
        <taxon>Eukaryota</taxon>
        <taxon>Metazoa</taxon>
        <taxon>Ecdysozoa</taxon>
        <taxon>Nematoda</taxon>
        <taxon>Chromadorea</taxon>
        <taxon>Rhabditida</taxon>
        <taxon>Rhabditina</taxon>
        <taxon>Rhabditomorpha</taxon>
        <taxon>Strongyloidea</taxon>
        <taxon>Metastrongylidae</taxon>
        <taxon>Angiostrongylus</taxon>
    </lineage>
</organism>